<gene>
    <name evidence="1" type="ORF">LEP1GSC062_4293</name>
</gene>
<dbReference type="AlphaFoldDB" id="V6IBH3"/>
<evidence type="ECO:0000313" key="2">
    <source>
        <dbReference type="Proteomes" id="UP000018747"/>
    </source>
</evidence>
<accession>V6IBH3</accession>
<dbReference type="EMBL" id="AHMT02000050">
    <property type="protein sequence ID" value="EQA61458.1"/>
    <property type="molecule type" value="Genomic_DNA"/>
</dbReference>
<protein>
    <submittedName>
        <fullName evidence="1">Uncharacterized protein</fullName>
    </submittedName>
</protein>
<name>V6IBH3_9LEPT</name>
<organism evidence="1 2">
    <name type="scientific">Leptospira alexanderi serovar Manhao 3 str. L 60</name>
    <dbReference type="NCBI Taxonomy" id="1049759"/>
    <lineage>
        <taxon>Bacteria</taxon>
        <taxon>Pseudomonadati</taxon>
        <taxon>Spirochaetota</taxon>
        <taxon>Spirochaetia</taxon>
        <taxon>Leptospirales</taxon>
        <taxon>Leptospiraceae</taxon>
        <taxon>Leptospira</taxon>
    </lineage>
</organism>
<comment type="caution">
    <text evidence="1">The sequence shown here is derived from an EMBL/GenBank/DDBJ whole genome shotgun (WGS) entry which is preliminary data.</text>
</comment>
<reference evidence="1" key="1">
    <citation type="submission" date="2013-05" db="EMBL/GenBank/DDBJ databases">
        <authorList>
            <person name="Harkins D.M."/>
            <person name="Durkin A.S."/>
            <person name="Brinkac L.M."/>
            <person name="Haft D.H."/>
            <person name="Selengut J.D."/>
            <person name="Sanka R."/>
            <person name="DePew J."/>
            <person name="Purushe J."/>
            <person name="Hartskeerl R.A."/>
            <person name="Ahmed A."/>
            <person name="van der Linden H."/>
            <person name="Goris M.G.A."/>
            <person name="Vinetz J.M."/>
            <person name="Sutton G.G."/>
            <person name="Nierman W.C."/>
            <person name="Fouts D.E."/>
        </authorList>
    </citation>
    <scope>NUCLEOTIDE SEQUENCE [LARGE SCALE GENOMIC DNA]</scope>
    <source>
        <strain evidence="1">L 60</strain>
    </source>
</reference>
<proteinExistence type="predicted"/>
<keyword evidence="2" id="KW-1185">Reference proteome</keyword>
<dbReference type="Proteomes" id="UP000018747">
    <property type="component" value="Unassembled WGS sequence"/>
</dbReference>
<sequence>MHCIPSFMTDTVFLHPFHILKASPEERSGAIKILVKASSEREDRQGEIILKSAYEDRGMRDAFLQQGYFDYNHLTDHIDKEIRELKTSGTLTGSKLVELQKAKTEAIIGSPNRIGFKDDFPSSLGIKEDGLYIQGSLFPGNTFAEEIRKGLQAGFNGWGASVSGFARPQDYSGKTIRKILLKKCAIAPLQEVINPDTAVQLLKGAVFLKDLEKSEIMPATPQVIFDEDRLSRIERRLDFFSKIFQSDPDAQDRYVDLIYSDIANRITREGEIRSAWVRSILQNEFCVEGQDLENLADIIFLKLNEENECSKTL</sequence>
<evidence type="ECO:0000313" key="1">
    <source>
        <dbReference type="EMBL" id="EQA61458.1"/>
    </source>
</evidence>